<dbReference type="CDD" id="cd03809">
    <property type="entry name" value="GT4_MtfB-like"/>
    <property type="match status" value="1"/>
</dbReference>
<dbReference type="STRING" id="1328314.Achr_26770"/>
<dbReference type="EMBL" id="CP010415">
    <property type="protein sequence ID" value="AJE22103.1"/>
    <property type="molecule type" value="Genomic_DNA"/>
</dbReference>
<evidence type="ECO:0000259" key="1">
    <source>
        <dbReference type="Pfam" id="PF00534"/>
    </source>
</evidence>
<evidence type="ECO:0000313" key="2">
    <source>
        <dbReference type="EMBL" id="AJE22103.1"/>
    </source>
</evidence>
<dbReference type="RefSeq" id="WP_039805151.1">
    <property type="nucleotide sequence ID" value="NZ_CP010415.1"/>
</dbReference>
<dbReference type="PANTHER" id="PTHR46401:SF9">
    <property type="entry name" value="MANNOSYLTRANSFERASE A"/>
    <property type="match status" value="1"/>
</dbReference>
<dbReference type="KEGG" id="acx:Achr_26770"/>
<dbReference type="Gene3D" id="3.40.50.2000">
    <property type="entry name" value="Glycogen Phosphorylase B"/>
    <property type="match status" value="2"/>
</dbReference>
<gene>
    <name evidence="2" type="ORF">Achr_26770</name>
</gene>
<proteinExistence type="predicted"/>
<reference evidence="2 3" key="1">
    <citation type="journal article" date="2015" name="PLoS ONE">
        <title>Azotobacter Genomes: The Genome of Azotobacter chroococcum NCIMB 8003 (ATCC 4412).</title>
        <authorList>
            <person name="Robson R.L."/>
            <person name="Jones R."/>
            <person name="Robson R.M."/>
            <person name="Schwartz A."/>
            <person name="Richardson T.H."/>
        </authorList>
    </citation>
    <scope>NUCLEOTIDE SEQUENCE [LARGE SCALE GENOMIC DNA]</scope>
    <source>
        <strain evidence="2 3">NCIMB 8003</strain>
    </source>
</reference>
<dbReference type="Proteomes" id="UP000068210">
    <property type="component" value="Chromosome"/>
</dbReference>
<dbReference type="CDD" id="cd03801">
    <property type="entry name" value="GT4_PimA-like"/>
    <property type="match status" value="1"/>
</dbReference>
<keyword evidence="2" id="KW-0808">Transferase</keyword>
<feature type="domain" description="Glycosyl transferase family 1" evidence="1">
    <location>
        <begin position="875"/>
        <end position="1026"/>
    </location>
</feature>
<dbReference type="InterPro" id="IPR001296">
    <property type="entry name" value="Glyco_trans_1"/>
</dbReference>
<dbReference type="AlphaFoldDB" id="A0A0C4WIJ4"/>
<dbReference type="HOGENOM" id="CLU_005199_0_0_6"/>
<keyword evidence="3" id="KW-1185">Reference proteome</keyword>
<protein>
    <submittedName>
        <fullName evidence="2">Group 1 glycosyl transferase</fullName>
    </submittedName>
</protein>
<dbReference type="GO" id="GO:0016757">
    <property type="term" value="F:glycosyltransferase activity"/>
    <property type="evidence" value="ECO:0007669"/>
    <property type="project" value="InterPro"/>
</dbReference>
<dbReference type="SUPFAM" id="SSF53756">
    <property type="entry name" value="UDP-Glycosyltransferase/glycogen phosphorylase"/>
    <property type="match status" value="2"/>
</dbReference>
<name>A0A0C4WIJ4_9GAMM</name>
<dbReference type="Pfam" id="PF00534">
    <property type="entry name" value="Glycos_transf_1"/>
    <property type="match status" value="2"/>
</dbReference>
<feature type="domain" description="Glycosyl transferase family 1" evidence="1">
    <location>
        <begin position="424"/>
        <end position="594"/>
    </location>
</feature>
<accession>A0A0C4WIJ4</accession>
<dbReference type="PANTHER" id="PTHR46401">
    <property type="entry name" value="GLYCOSYLTRANSFERASE WBBK-RELATED"/>
    <property type="match status" value="1"/>
</dbReference>
<sequence>MRIVIDLQGAQAAAHKCEVDRHTLSLAKAIIQNRGEHEVILVLSGLFPDTIEPIRSRFDGVLSQEYIKVWHSIAPVCACDESNKVRREIAEHMREAFLASLNPDWVIVSGFMSGLDDEAVVTVGVFAQNLRTVALIDTLDSPIVFSESSRLVHTLRQLEQVKRAEHVFALPPLTVQQINEWLGMPVDQVHSLCREDASDINIDAKGLLSFLQDAHRTDVSVARLASRPRLAYVSPLPPEKSGIADYSAELLPELARYYDIDVVTDQVEISDPWIIANCTVCRVEDFIAHAQRYDRVLYHFGNSHYHAHMFGLIEHVSGVVLLHDFFLGDAQWYREIYGGSEHTWSRALYQSHGYKALQARYSGVEEGSLVRGYPVNFDVLKHALGIVAHSDYSRELAAEWYGQDIANEFSVIPLLRASPKLLDKAECRQALGLEEDDFVVCSFGFLGATKLNHRLLNAWLSSRLAADKRCILVFVGKNSSDEYGERLERTLNASGARKRIRITGWTDMSTYRSYLAAADVAIQLRTHSRGETSAAVLDCMNYGLPTIVNANGTMAELPSHAVYLLPDTFEDAHLVEAMELLWSDFEERGRLTRNSLDVIRLRHKPAFCAAELHSRIEGYYAGASPVVPSLINAIAGLEGCETLGDQLIDIARMIDMTLPARRPGKTIFLDITATCHTDLKTGIERVARALTVALIKYPPVGYRVEPVYLGKSGSSWSYSYARRYAADLLGIPSNVLWDEVAQLVCGDIVLGLDISGEMLIHASKEGFFESLRADGVQVYFMVYDLLPLLLPHTFPPGADASHARWLSAVAEMDGAICITQSVADDLHAWCSQNIERQGRPFHVRVSHLGADIGSSVPSRGLPENAHVLLSACKVRPTFLMVGTIEPRKGYLFALEAFRQLWSAGVDVNLVIVGKEGWVGLPDEMRRTIPRTIERLRSHPESGKRLFWLEGISDEYLEQVYAAATCLIAASEGEGFGLPLIEAAQHKLPIIARDIPVFREVAGEHAYYFKGLTEEDLVTAIGGWLQLYKDELHPASGGMSWLTWEKCADQIKRALLESQCLAYDA</sequence>
<organism evidence="2 3">
    <name type="scientific">Azotobacter chroococcum NCIMB 8003</name>
    <dbReference type="NCBI Taxonomy" id="1328314"/>
    <lineage>
        <taxon>Bacteria</taxon>
        <taxon>Pseudomonadati</taxon>
        <taxon>Pseudomonadota</taxon>
        <taxon>Gammaproteobacteria</taxon>
        <taxon>Pseudomonadales</taxon>
        <taxon>Pseudomonadaceae</taxon>
        <taxon>Azotobacter</taxon>
    </lineage>
</organism>
<dbReference type="GO" id="GO:0009103">
    <property type="term" value="P:lipopolysaccharide biosynthetic process"/>
    <property type="evidence" value="ECO:0007669"/>
    <property type="project" value="TreeGrafter"/>
</dbReference>
<evidence type="ECO:0000313" key="3">
    <source>
        <dbReference type="Proteomes" id="UP000068210"/>
    </source>
</evidence>